<evidence type="ECO:0000259" key="2">
    <source>
        <dbReference type="PROSITE" id="PS51671"/>
    </source>
</evidence>
<dbReference type="PROSITE" id="PS51671">
    <property type="entry name" value="ACT"/>
    <property type="match status" value="1"/>
</dbReference>
<reference evidence="3 4" key="2">
    <citation type="submission" date="2010-03" db="EMBL/GenBank/DDBJ databases">
        <authorList>
            <person name="Pajon A."/>
        </authorList>
    </citation>
    <scope>NUCLEOTIDE SEQUENCE [LARGE SCALE GENOMIC DNA]</scope>
    <source>
        <strain evidence="3 4">70/3</strain>
    </source>
</reference>
<evidence type="ECO:0000313" key="3">
    <source>
        <dbReference type="EMBL" id="CBK96691.1"/>
    </source>
</evidence>
<dbReference type="AlphaFoldDB" id="D4JUC2"/>
<evidence type="ECO:0000313" key="4">
    <source>
        <dbReference type="Proteomes" id="UP000008803"/>
    </source>
</evidence>
<organism evidence="3 4">
    <name type="scientific">[Eubacterium] siraeum 70/3</name>
    <dbReference type="NCBI Taxonomy" id="657319"/>
    <lineage>
        <taxon>Bacteria</taxon>
        <taxon>Bacillati</taxon>
        <taxon>Bacillota</taxon>
        <taxon>Clostridia</taxon>
        <taxon>Eubacteriales</taxon>
        <taxon>Oscillospiraceae</taxon>
        <taxon>Oscillospiraceae incertae sedis</taxon>
    </lineage>
</organism>
<dbReference type="SUPFAM" id="SSF55021">
    <property type="entry name" value="ACT-like"/>
    <property type="match status" value="1"/>
</dbReference>
<dbReference type="InterPro" id="IPR045865">
    <property type="entry name" value="ACT-like_dom_sf"/>
</dbReference>
<dbReference type="PANTHER" id="PTHR34875:SF6">
    <property type="entry name" value="UPF0237 PROTEIN MJ1558"/>
    <property type="match status" value="1"/>
</dbReference>
<dbReference type="Pfam" id="PF13740">
    <property type="entry name" value="ACT_6"/>
    <property type="match status" value="1"/>
</dbReference>
<name>D4JUC2_9FIRM</name>
<dbReference type="InterPro" id="IPR022986">
    <property type="entry name" value="UPF0237_ACT"/>
</dbReference>
<dbReference type="CDD" id="cd04872">
    <property type="entry name" value="ACT_1ZPV"/>
    <property type="match status" value="1"/>
</dbReference>
<dbReference type="EMBL" id="FP929044">
    <property type="protein sequence ID" value="CBK96691.1"/>
    <property type="molecule type" value="Genomic_DNA"/>
</dbReference>
<comment type="similarity">
    <text evidence="1">Belongs to the UPF0237 family.</text>
</comment>
<dbReference type="Proteomes" id="UP000008803">
    <property type="component" value="Chromosome"/>
</dbReference>
<dbReference type="HAMAP" id="MF_01054">
    <property type="entry name" value="UPF0237"/>
    <property type="match status" value="1"/>
</dbReference>
<dbReference type="Gene3D" id="3.30.70.260">
    <property type="match status" value="1"/>
</dbReference>
<accession>D4JUC2</accession>
<dbReference type="HOGENOM" id="CLU_1842116_0_0_9"/>
<evidence type="ECO:0000256" key="1">
    <source>
        <dbReference type="HAMAP-Rule" id="MF_01054"/>
    </source>
</evidence>
<proteinExistence type="inferred from homology"/>
<protein>
    <recommendedName>
        <fullName evidence="1">UPF0237 protein EUS_15780</fullName>
    </recommendedName>
</protein>
<sequence length="139" mass="15860">MYNYKWFLKILTNNGAMCFSAFLKNALTFRAEWCIIARDIFFILKREVYFMRAVVAVIGKDTVGILAKVSNICAECNANVMDVTQTIMQDLFAMTMLIDITKCSVDYNVLADKLKEAGNNMGLQIHVTHEDIFNSMHNI</sequence>
<dbReference type="PANTHER" id="PTHR34875">
    <property type="entry name" value="UPF0237 PROTEIN MJ1558"/>
    <property type="match status" value="1"/>
</dbReference>
<dbReference type="InterPro" id="IPR002912">
    <property type="entry name" value="ACT_dom"/>
</dbReference>
<feature type="domain" description="ACT" evidence="2">
    <location>
        <begin position="54"/>
        <end position="134"/>
    </location>
</feature>
<dbReference type="NCBIfam" id="NF001220">
    <property type="entry name" value="PRK00194.1"/>
    <property type="match status" value="1"/>
</dbReference>
<reference evidence="3 4" key="1">
    <citation type="submission" date="2010-03" db="EMBL/GenBank/DDBJ databases">
        <title>The genome sequence of Eubacterium siraeum 70/3.</title>
        <authorList>
            <consortium name="metaHIT consortium -- http://www.metahit.eu/"/>
            <person name="Pajon A."/>
            <person name="Turner K."/>
            <person name="Parkhill J."/>
            <person name="Duncan S."/>
            <person name="Flint H."/>
        </authorList>
    </citation>
    <scope>NUCLEOTIDE SEQUENCE [LARGE SCALE GENOMIC DNA]</scope>
    <source>
        <strain evidence="3 4">70/3</strain>
    </source>
</reference>
<dbReference type="InterPro" id="IPR050990">
    <property type="entry name" value="UPF0237/GcvR_regulator"/>
</dbReference>
<dbReference type="PATRIC" id="fig|657319.3.peg.1898"/>
<dbReference type="BioCyc" id="ESIR657319:G136K-1334-MONOMER"/>
<dbReference type="KEGG" id="esu:EUS_15780"/>
<gene>
    <name evidence="3" type="ORF">EUS_15780</name>
</gene>